<evidence type="ECO:0000256" key="5">
    <source>
        <dbReference type="ARBA" id="ARBA00022840"/>
    </source>
</evidence>
<accession>A0A1B2HPD3</accession>
<dbReference type="Gene3D" id="3.30.200.20">
    <property type="entry name" value="Phosphorylase Kinase, domain 1"/>
    <property type="match status" value="1"/>
</dbReference>
<dbReference type="EMBL" id="CP016793">
    <property type="protein sequence ID" value="ANZ39570.1"/>
    <property type="molecule type" value="Genomic_DNA"/>
</dbReference>
<evidence type="ECO:0000256" key="3">
    <source>
        <dbReference type="ARBA" id="ARBA00022741"/>
    </source>
</evidence>
<keyword evidence="8" id="KW-0479">Metal-binding</keyword>
<reference evidence="10 11" key="1">
    <citation type="submission" date="2016-07" db="EMBL/GenBank/DDBJ databases">
        <title>Complete genome sequence of the Lentzea guizhouensis DHS C013.</title>
        <authorList>
            <person name="Cao C."/>
        </authorList>
    </citation>
    <scope>NUCLEOTIDE SEQUENCE [LARGE SCALE GENOMIC DNA]</scope>
    <source>
        <strain evidence="10 11">DHS C013</strain>
    </source>
</reference>
<proteinExistence type="inferred from homology"/>
<evidence type="ECO:0000313" key="11">
    <source>
        <dbReference type="Proteomes" id="UP000093053"/>
    </source>
</evidence>
<dbReference type="OrthoDB" id="3806873at2"/>
<sequence>MCPVEVPGAVLRVAGDAWSADTEGLSGQIWRADGCYVKRAATDEHARLRWLGSRFEVPAVLAFEDGWLVLQDVGAPSLAAVEPVRAGTVLGTVLRELHSVPWQECPFDSRVAVAVEKARHNVEAGLVDPDDFDDEHLGTSPEELFEKLVAAAPADEDLVVVHGDFCPPNVLVRPDGSTVVIDVGRLGVADRHHDLALVHRELGEEAAAAFDRAYGLVPDPAKLYWYRLLDEFF</sequence>
<gene>
    <name evidence="10" type="ORF">BBK82_29490</name>
</gene>
<dbReference type="AlphaFoldDB" id="A0A1B2HPD3"/>
<dbReference type="GO" id="GO:0016301">
    <property type="term" value="F:kinase activity"/>
    <property type="evidence" value="ECO:0007669"/>
    <property type="project" value="UniProtKB-KW"/>
</dbReference>
<feature type="domain" description="Aminoglycoside phosphotransferase" evidence="9">
    <location>
        <begin position="36"/>
        <end position="225"/>
    </location>
</feature>
<dbReference type="SUPFAM" id="SSF56112">
    <property type="entry name" value="Protein kinase-like (PK-like)"/>
    <property type="match status" value="1"/>
</dbReference>
<evidence type="ECO:0000256" key="2">
    <source>
        <dbReference type="ARBA" id="ARBA00022679"/>
    </source>
</evidence>
<dbReference type="Pfam" id="PF01636">
    <property type="entry name" value="APH"/>
    <property type="match status" value="1"/>
</dbReference>
<evidence type="ECO:0000259" key="9">
    <source>
        <dbReference type="Pfam" id="PF01636"/>
    </source>
</evidence>
<feature type="binding site" evidence="8">
    <location>
        <position position="169"/>
    </location>
    <ligand>
        <name>Mg(2+)</name>
        <dbReference type="ChEBI" id="CHEBI:18420"/>
    </ligand>
</feature>
<dbReference type="KEGG" id="led:BBK82_29490"/>
<evidence type="ECO:0000256" key="1">
    <source>
        <dbReference type="ARBA" id="ARBA00006219"/>
    </source>
</evidence>
<feature type="binding site" evidence="8">
    <location>
        <position position="182"/>
    </location>
    <ligand>
        <name>Mg(2+)</name>
        <dbReference type="ChEBI" id="CHEBI:18420"/>
    </ligand>
</feature>
<evidence type="ECO:0000256" key="6">
    <source>
        <dbReference type="ARBA" id="ARBA00023251"/>
    </source>
</evidence>
<keyword evidence="4" id="KW-0418">Kinase</keyword>
<keyword evidence="6" id="KW-0046">Antibiotic resistance</keyword>
<dbReference type="PANTHER" id="PTHR21310">
    <property type="entry name" value="AMINOGLYCOSIDE PHOSPHOTRANSFERASE-RELATED-RELATED"/>
    <property type="match status" value="1"/>
</dbReference>
<evidence type="ECO:0000313" key="10">
    <source>
        <dbReference type="EMBL" id="ANZ39570.1"/>
    </source>
</evidence>
<feature type="active site" description="Proton acceptor" evidence="7">
    <location>
        <position position="164"/>
    </location>
</feature>
<dbReference type="CDD" id="cd05150">
    <property type="entry name" value="APH"/>
    <property type="match status" value="1"/>
</dbReference>
<keyword evidence="5" id="KW-0067">ATP-binding</keyword>
<name>A0A1B2HPD3_9PSEU</name>
<evidence type="ECO:0000256" key="4">
    <source>
        <dbReference type="ARBA" id="ARBA00022777"/>
    </source>
</evidence>
<evidence type="ECO:0000256" key="7">
    <source>
        <dbReference type="PIRSR" id="PIRSR000706-1"/>
    </source>
</evidence>
<dbReference type="STRING" id="1586287.BBK82_29490"/>
<dbReference type="GO" id="GO:0046677">
    <property type="term" value="P:response to antibiotic"/>
    <property type="evidence" value="ECO:0007669"/>
    <property type="project" value="UniProtKB-KW"/>
</dbReference>
<dbReference type="Proteomes" id="UP000093053">
    <property type="component" value="Chromosome"/>
</dbReference>
<comment type="similarity">
    <text evidence="1">Belongs to the aminoglycoside phosphotransferase family.</text>
</comment>
<dbReference type="InterPro" id="IPR024165">
    <property type="entry name" value="Kan/Strep_kinase"/>
</dbReference>
<dbReference type="GO" id="GO:0046872">
    <property type="term" value="F:metal ion binding"/>
    <property type="evidence" value="ECO:0007669"/>
    <property type="project" value="UniProtKB-KW"/>
</dbReference>
<dbReference type="Gene3D" id="3.90.1200.10">
    <property type="match status" value="1"/>
</dbReference>
<dbReference type="InterPro" id="IPR002575">
    <property type="entry name" value="Aminoglycoside_PTrfase"/>
</dbReference>
<protein>
    <recommendedName>
        <fullName evidence="9">Aminoglycoside phosphotransferase domain-containing protein</fullName>
    </recommendedName>
</protein>
<dbReference type="PIRSF" id="PIRSF000706">
    <property type="entry name" value="Kanamycin_kin"/>
    <property type="match status" value="1"/>
</dbReference>
<organism evidence="10 11">
    <name type="scientific">Lentzea guizhouensis</name>
    <dbReference type="NCBI Taxonomy" id="1586287"/>
    <lineage>
        <taxon>Bacteria</taxon>
        <taxon>Bacillati</taxon>
        <taxon>Actinomycetota</taxon>
        <taxon>Actinomycetes</taxon>
        <taxon>Pseudonocardiales</taxon>
        <taxon>Pseudonocardiaceae</taxon>
        <taxon>Lentzea</taxon>
    </lineage>
</organism>
<dbReference type="InterPro" id="IPR051678">
    <property type="entry name" value="AGP_Transferase"/>
</dbReference>
<dbReference type="NCBIfam" id="NF033068">
    <property type="entry name" value="APH_3p"/>
    <property type="match status" value="1"/>
</dbReference>
<keyword evidence="3" id="KW-0547">Nucleotide-binding</keyword>
<evidence type="ECO:0000256" key="8">
    <source>
        <dbReference type="PIRSR" id="PIRSR000706-2"/>
    </source>
</evidence>
<dbReference type="PANTHER" id="PTHR21310:SF41">
    <property type="entry name" value="3'-PHOSPHOTRANSFERASE, PUTATIVE-RELATED"/>
    <property type="match status" value="1"/>
</dbReference>
<keyword evidence="11" id="KW-1185">Reference proteome</keyword>
<keyword evidence="2" id="KW-0808">Transferase</keyword>
<keyword evidence="8" id="KW-0460">Magnesium</keyword>
<dbReference type="GO" id="GO:0005524">
    <property type="term" value="F:ATP binding"/>
    <property type="evidence" value="ECO:0007669"/>
    <property type="project" value="UniProtKB-KW"/>
</dbReference>
<dbReference type="GO" id="GO:0016773">
    <property type="term" value="F:phosphotransferase activity, alcohol group as acceptor"/>
    <property type="evidence" value="ECO:0007669"/>
    <property type="project" value="InterPro"/>
</dbReference>
<dbReference type="InterPro" id="IPR011009">
    <property type="entry name" value="Kinase-like_dom_sf"/>
</dbReference>